<evidence type="ECO:0000313" key="9">
    <source>
        <dbReference type="EMBL" id="CAE0278653.1"/>
    </source>
</evidence>
<feature type="region of interest" description="Disordered" evidence="6">
    <location>
        <begin position="696"/>
        <end position="746"/>
    </location>
</feature>
<dbReference type="SUPFAM" id="SSF47370">
    <property type="entry name" value="Bromodomain"/>
    <property type="match status" value="1"/>
</dbReference>
<dbReference type="EMBL" id="HBIC01014793">
    <property type="protein sequence ID" value="CAE0278653.1"/>
    <property type="molecule type" value="Transcribed_RNA"/>
</dbReference>
<name>A0A7S3GWX5_9STRA</name>
<feature type="region of interest" description="Disordered" evidence="6">
    <location>
        <begin position="269"/>
        <end position="314"/>
    </location>
</feature>
<evidence type="ECO:0000259" key="8">
    <source>
        <dbReference type="PROSITE" id="PS51525"/>
    </source>
</evidence>
<organism evidence="9">
    <name type="scientific">Spumella elongata</name>
    <dbReference type="NCBI Taxonomy" id="89044"/>
    <lineage>
        <taxon>Eukaryota</taxon>
        <taxon>Sar</taxon>
        <taxon>Stramenopiles</taxon>
        <taxon>Ochrophyta</taxon>
        <taxon>Chrysophyceae</taxon>
        <taxon>Chromulinales</taxon>
        <taxon>Chromulinaceae</taxon>
        <taxon>Spumella</taxon>
    </lineage>
</organism>
<feature type="compositionally biased region" description="Basic and acidic residues" evidence="6">
    <location>
        <begin position="699"/>
        <end position="711"/>
    </location>
</feature>
<gene>
    <name evidence="9" type="ORF">SELO1098_LOCUS7485</name>
</gene>
<dbReference type="InterPro" id="IPR036427">
    <property type="entry name" value="Bromodomain-like_sf"/>
</dbReference>
<dbReference type="InterPro" id="IPR001487">
    <property type="entry name" value="Bromodomain"/>
</dbReference>
<keyword evidence="3" id="KW-0804">Transcription</keyword>
<feature type="region of interest" description="Disordered" evidence="6">
    <location>
        <begin position="607"/>
        <end position="660"/>
    </location>
</feature>
<evidence type="ECO:0000256" key="1">
    <source>
        <dbReference type="ARBA" id="ARBA00023015"/>
    </source>
</evidence>
<sequence>MDMVSRDHIDAEEGDHQTYSSVSRVEMDSVTVVSEPGSGEQKAEEATNPEKLTIETSPSDKAAPPALLVPSLKGKMTYEGGNVTCKGAWGMSDYAHNFPAQLSEFEFKLVKADEDSSLFPVNGRYQGHFYLKQAPPLKGSVKVEDKEMVFKFVRSEDVEGQYMINGNGLNKFGSFTLKGTLSEDGDLHVYREYYNLTPLPGTHVKRRLSIDGDSEGPRSKKKALAVKAGTGEDIIPLPPMDPNVSPREGAGRVRKQSLAMKEYAETAVKAPTSVPKPAATPKVEPAPLSLKQPKTPSQQAAPVPLMRQDSSSDRAHRLSFPLKKCSELLKEMSKQPHAAWFLEPVDYVRFNIPDYPLIISTPMDFSTIRKRIEGSLYDTAEAFAEDMRLVFRNAITFNTQRDNPVHIAAREMSGRFEDRYRVLTSQLAGTSAYSAASILAVEAGNKQVGGMGPSSGKKNKTPRPSLGGKSSSGAGPRQSLGGVGAMPMGYLPPVVDSGSAHQLMEMQRMMQAMQNEISTLKSQVRENEIVKRLQETKDASHNPLTFEEKKTLIAQIHKLAPDRMEHVLNIIQDALPPRENDDDAEIEIPLDALDTFTLRKLQKFIEDNSEKKKRAPPALQRQSSGGGAARSSSSSNLDGQGAPKRARKPSTAGRASAQQQHTLHGLDAGELDLHHGGDGDLELFQDEGEEMLFEPDSFEELKAHAQRDAQQHHSNSPGDDADFRALANMNHSAPIDANNNLNAWNQ</sequence>
<dbReference type="InterPro" id="IPR038336">
    <property type="entry name" value="NET_sf"/>
</dbReference>
<feature type="domain" description="NET" evidence="8">
    <location>
        <begin position="534"/>
        <end position="616"/>
    </location>
</feature>
<dbReference type="PROSITE" id="PS51525">
    <property type="entry name" value="NET"/>
    <property type="match status" value="1"/>
</dbReference>
<evidence type="ECO:0000259" key="7">
    <source>
        <dbReference type="PROSITE" id="PS50014"/>
    </source>
</evidence>
<dbReference type="Pfam" id="PF00439">
    <property type="entry name" value="Bromodomain"/>
    <property type="match status" value="1"/>
</dbReference>
<feature type="domain" description="Bromo" evidence="7">
    <location>
        <begin position="333"/>
        <end position="405"/>
    </location>
</feature>
<dbReference type="AlphaFoldDB" id="A0A7S3GWX5"/>
<feature type="coiled-coil region" evidence="5">
    <location>
        <begin position="503"/>
        <end position="530"/>
    </location>
</feature>
<evidence type="ECO:0000256" key="2">
    <source>
        <dbReference type="ARBA" id="ARBA00023117"/>
    </source>
</evidence>
<evidence type="ECO:0000256" key="4">
    <source>
        <dbReference type="PROSITE-ProRule" id="PRU00035"/>
    </source>
</evidence>
<feature type="region of interest" description="Disordered" evidence="6">
    <location>
        <begin position="1"/>
        <end position="65"/>
    </location>
</feature>
<evidence type="ECO:0000256" key="3">
    <source>
        <dbReference type="ARBA" id="ARBA00023163"/>
    </source>
</evidence>
<feature type="compositionally biased region" description="Polar residues" evidence="6">
    <location>
        <begin position="737"/>
        <end position="746"/>
    </location>
</feature>
<proteinExistence type="predicted"/>
<accession>A0A7S3GWX5</accession>
<dbReference type="PROSITE" id="PS50014">
    <property type="entry name" value="BROMODOMAIN_2"/>
    <property type="match status" value="1"/>
</dbReference>
<dbReference type="Pfam" id="PF17035">
    <property type="entry name" value="BET"/>
    <property type="match status" value="1"/>
</dbReference>
<feature type="compositionally biased region" description="Basic and acidic residues" evidence="6">
    <location>
        <begin position="1"/>
        <end position="16"/>
    </location>
</feature>
<dbReference type="PRINTS" id="PR00503">
    <property type="entry name" value="BROMODOMAIN"/>
</dbReference>
<evidence type="ECO:0000256" key="6">
    <source>
        <dbReference type="SAM" id="MobiDB-lite"/>
    </source>
</evidence>
<dbReference type="Gene3D" id="1.20.1270.220">
    <property type="match status" value="1"/>
</dbReference>
<reference evidence="9" key="1">
    <citation type="submission" date="2021-01" db="EMBL/GenBank/DDBJ databases">
        <authorList>
            <person name="Corre E."/>
            <person name="Pelletier E."/>
            <person name="Niang G."/>
            <person name="Scheremetjew M."/>
            <person name="Finn R."/>
            <person name="Kale V."/>
            <person name="Holt S."/>
            <person name="Cochrane G."/>
            <person name="Meng A."/>
            <person name="Brown T."/>
            <person name="Cohen L."/>
        </authorList>
    </citation>
    <scope>NUCLEOTIDE SEQUENCE</scope>
    <source>
        <strain evidence="9">CCAP 955/1</strain>
    </source>
</reference>
<protein>
    <submittedName>
        <fullName evidence="9">Uncharacterized protein</fullName>
    </submittedName>
</protein>
<keyword evidence="1" id="KW-0805">Transcription regulation</keyword>
<feature type="region of interest" description="Disordered" evidence="6">
    <location>
        <begin position="448"/>
        <end position="483"/>
    </location>
</feature>
<dbReference type="InterPro" id="IPR027353">
    <property type="entry name" value="NET_dom"/>
</dbReference>
<dbReference type="PANTHER" id="PTHR45926">
    <property type="entry name" value="OSJNBA0053K19.4 PROTEIN"/>
    <property type="match status" value="1"/>
</dbReference>
<dbReference type="SMART" id="SM00297">
    <property type="entry name" value="BROMO"/>
    <property type="match status" value="1"/>
</dbReference>
<dbReference type="Gene3D" id="1.20.920.10">
    <property type="entry name" value="Bromodomain-like"/>
    <property type="match status" value="1"/>
</dbReference>
<evidence type="ECO:0000256" key="5">
    <source>
        <dbReference type="SAM" id="Coils"/>
    </source>
</evidence>
<keyword evidence="5" id="KW-0175">Coiled coil</keyword>
<keyword evidence="2 4" id="KW-0103">Bromodomain</keyword>